<evidence type="ECO:0000313" key="1">
    <source>
        <dbReference type="EMBL" id="KAF4107231.1"/>
    </source>
</evidence>
<protein>
    <submittedName>
        <fullName evidence="1">Uncharacterized protein</fullName>
    </submittedName>
</protein>
<accession>A0A7J6CJ97</accession>
<dbReference type="AlphaFoldDB" id="A0A7J6CJ97"/>
<proteinExistence type="predicted"/>
<dbReference type="EMBL" id="JAAMOB010000011">
    <property type="protein sequence ID" value="KAF4107231.1"/>
    <property type="molecule type" value="Genomic_DNA"/>
</dbReference>
<sequence length="215" mass="24164">MILALVREVPVQIPDEPASLFGYSFLEQYPSILPSLANRTPLSKGSRETFLDSILILAGQLLFSVPPSEFYTAKRREDDQAAAWFHGVTGYDSRLVREVRVQIPDEPTCTFEEWPLTLIYLAHLHSIVRGEQGDLLETILILAGWLRFSEPPSEFYTAKRREDDPVSAWFHGVTVSTLDSESSDPSSNLGGTCWLLTGSARKEDPTPQPSLWQRV</sequence>
<dbReference type="Proteomes" id="UP000579812">
    <property type="component" value="Unassembled WGS sequence"/>
</dbReference>
<comment type="caution">
    <text evidence="1">The sequence shown here is derived from an EMBL/GenBank/DDBJ whole genome shotgun (WGS) entry which is preliminary data.</text>
</comment>
<name>A0A7J6CJ97_9TELE</name>
<organism evidence="1 2">
    <name type="scientific">Onychostoma macrolepis</name>
    <dbReference type="NCBI Taxonomy" id="369639"/>
    <lineage>
        <taxon>Eukaryota</taxon>
        <taxon>Metazoa</taxon>
        <taxon>Chordata</taxon>
        <taxon>Craniata</taxon>
        <taxon>Vertebrata</taxon>
        <taxon>Euteleostomi</taxon>
        <taxon>Actinopterygii</taxon>
        <taxon>Neopterygii</taxon>
        <taxon>Teleostei</taxon>
        <taxon>Ostariophysi</taxon>
        <taxon>Cypriniformes</taxon>
        <taxon>Cyprinidae</taxon>
        <taxon>Acrossocheilinae</taxon>
        <taxon>Onychostoma</taxon>
    </lineage>
</organism>
<reference evidence="1 2" key="1">
    <citation type="submission" date="2020-04" db="EMBL/GenBank/DDBJ databases">
        <title>Chromosome-level genome assembly of a cyprinid fish Onychostoma macrolepis by integration of Nanopore Sequencing, Bionano and Hi-C technology.</title>
        <authorList>
            <person name="Wang D."/>
        </authorList>
    </citation>
    <scope>NUCLEOTIDE SEQUENCE [LARGE SCALE GENOMIC DNA]</scope>
    <source>
        <strain evidence="1">SWU-2019</strain>
        <tissue evidence="1">Muscle</tissue>
    </source>
</reference>
<evidence type="ECO:0000313" key="2">
    <source>
        <dbReference type="Proteomes" id="UP000579812"/>
    </source>
</evidence>
<keyword evidence="2" id="KW-1185">Reference proteome</keyword>
<gene>
    <name evidence="1" type="ORF">G5714_011595</name>
</gene>